<evidence type="ECO:0000256" key="1">
    <source>
        <dbReference type="ARBA" id="ARBA00005772"/>
    </source>
</evidence>
<evidence type="ECO:0000256" key="3">
    <source>
        <dbReference type="ARBA" id="ARBA00022884"/>
    </source>
</evidence>
<evidence type="ECO:0000313" key="6">
    <source>
        <dbReference type="EMBL" id="EFV01921.1"/>
    </source>
</evidence>
<dbReference type="InterPro" id="IPR005510">
    <property type="entry name" value="Csm4"/>
</dbReference>
<sequence>MKTALIQFEFSSGVHFGDQRLENGRSTFGADTLFSALFIEALKRDEACAEALLNAVRDDRLNFSDGMPFMDERYYLPKPFIHIENKAEAGDSSVKKAYKKMAYVAVDCFDAFLKGEMPLARTRDLEALGRFDMKTQVCLQNERDSGQQEPEPYRVKHFYFNPDCGLYILVRAAGEEERQLMADLLTSLSFVGIGGRRSSGLGKFTWQEAPVPRAIVNRLAAGGSLHMTLSNALPADGALSAALAGASYKLVRRGGFVASAAYAREQLRKRDLYVFAAGSCFKTRFAGQVADVSTGAGSHPVYRLAKPFWMEVSR</sequence>
<dbReference type="OrthoDB" id="9792564at2"/>
<dbReference type="RefSeq" id="WP_006598738.1">
    <property type="nucleotide sequence ID" value="NZ_GL622359.1"/>
</dbReference>
<dbReference type="GO" id="GO:0051607">
    <property type="term" value="P:defense response to virus"/>
    <property type="evidence" value="ECO:0007669"/>
    <property type="project" value="UniProtKB-KW"/>
</dbReference>
<dbReference type="NCBIfam" id="TIGR01903">
    <property type="entry name" value="cas5_csm4"/>
    <property type="match status" value="1"/>
</dbReference>
<name>E6MH31_9FIRM</name>
<reference evidence="6 7" key="1">
    <citation type="submission" date="2010-12" db="EMBL/GenBank/DDBJ databases">
        <authorList>
            <person name="Muzny D."/>
            <person name="Qin X."/>
            <person name="Deng J."/>
            <person name="Jiang H."/>
            <person name="Liu Y."/>
            <person name="Qu J."/>
            <person name="Song X.-Z."/>
            <person name="Zhang L."/>
            <person name="Thornton R."/>
            <person name="Coyle M."/>
            <person name="Francisco L."/>
            <person name="Jackson L."/>
            <person name="Javaid M."/>
            <person name="Korchina V."/>
            <person name="Kovar C."/>
            <person name="Mata R."/>
            <person name="Mathew T."/>
            <person name="Ngo R."/>
            <person name="Nguyen L."/>
            <person name="Nguyen N."/>
            <person name="Okwuonu G."/>
            <person name="Ongeri F."/>
            <person name="Pham C."/>
            <person name="Simmons D."/>
            <person name="Wilczek-Boney K."/>
            <person name="Hale W."/>
            <person name="Jakkamsetti A."/>
            <person name="Pham P."/>
            <person name="Ruth R."/>
            <person name="San Lucas F."/>
            <person name="Warren J."/>
            <person name="Zhang J."/>
            <person name="Zhao Z."/>
            <person name="Zhou C."/>
            <person name="Zhu D."/>
            <person name="Lee S."/>
            <person name="Bess C."/>
            <person name="Blankenburg K."/>
            <person name="Forbes L."/>
            <person name="Fu Q."/>
            <person name="Gubbala S."/>
            <person name="Hirani K."/>
            <person name="Jayaseelan J.C."/>
            <person name="Lara F."/>
            <person name="Munidasa M."/>
            <person name="Palculict T."/>
            <person name="Patil S."/>
            <person name="Pu L.-L."/>
            <person name="Saada N."/>
            <person name="Tang L."/>
            <person name="Weissenberger G."/>
            <person name="Zhu Y."/>
            <person name="Hemphill L."/>
            <person name="Shang Y."/>
            <person name="Youmans B."/>
            <person name="Ayvaz T."/>
            <person name="Ross M."/>
            <person name="Santibanez J."/>
            <person name="Aqrawi P."/>
            <person name="Gross S."/>
            <person name="Joshi V."/>
            <person name="Fowler G."/>
            <person name="Nazareth L."/>
            <person name="Reid J."/>
            <person name="Worley K."/>
            <person name="Petrosino J."/>
            <person name="Highlander S."/>
            <person name="Gibbs R."/>
        </authorList>
    </citation>
    <scope>NUCLEOTIDE SEQUENCE [LARGE SCALE GENOMIC DNA]</scope>
    <source>
        <strain evidence="6 7">ATCC 23263</strain>
    </source>
</reference>
<evidence type="ECO:0000313" key="7">
    <source>
        <dbReference type="Proteomes" id="UP000004754"/>
    </source>
</evidence>
<dbReference type="InterPro" id="IPR040932">
    <property type="entry name" value="Csm4_C"/>
</dbReference>
<keyword evidence="7" id="KW-1185">Reference proteome</keyword>
<evidence type="ECO:0000256" key="4">
    <source>
        <dbReference type="ARBA" id="ARBA00023118"/>
    </source>
</evidence>
<evidence type="ECO:0000256" key="2">
    <source>
        <dbReference type="ARBA" id="ARBA00016109"/>
    </source>
</evidence>
<accession>E6MH31</accession>
<dbReference type="Pfam" id="PF17953">
    <property type="entry name" value="Csm4_C"/>
    <property type="match status" value="1"/>
</dbReference>
<keyword evidence="4" id="KW-0051">Antiviral defense</keyword>
<evidence type="ECO:0000259" key="5">
    <source>
        <dbReference type="Pfam" id="PF17953"/>
    </source>
</evidence>
<dbReference type="STRING" id="887929.HMP0721_1315"/>
<gene>
    <name evidence="6" type="primary">csm4</name>
    <name evidence="6" type="ORF">HMP0721_1315</name>
</gene>
<keyword evidence="3" id="KW-0694">RNA-binding</keyword>
<dbReference type="EMBL" id="AEQN01000016">
    <property type="protein sequence ID" value="EFV01921.1"/>
    <property type="molecule type" value="Genomic_DNA"/>
</dbReference>
<comment type="caution">
    <text evidence="6">The sequence shown here is derived from an EMBL/GenBank/DDBJ whole genome shotgun (WGS) entry which is preliminary data.</text>
</comment>
<comment type="similarity">
    <text evidence="1">Belongs to the CRISPR-associated Csm4 family.</text>
</comment>
<dbReference type="Proteomes" id="UP000004754">
    <property type="component" value="Unassembled WGS sequence"/>
</dbReference>
<feature type="domain" description="Csm4 C-terminal" evidence="5">
    <location>
        <begin position="224"/>
        <end position="312"/>
    </location>
</feature>
<organism evidence="6 7">
    <name type="scientific">Pseudoramibacter alactolyticus ATCC 23263</name>
    <dbReference type="NCBI Taxonomy" id="887929"/>
    <lineage>
        <taxon>Bacteria</taxon>
        <taxon>Bacillati</taxon>
        <taxon>Bacillota</taxon>
        <taxon>Clostridia</taxon>
        <taxon>Eubacteriales</taxon>
        <taxon>Eubacteriaceae</taxon>
        <taxon>Pseudoramibacter</taxon>
    </lineage>
</organism>
<dbReference type="HOGENOM" id="CLU_062371_1_0_9"/>
<dbReference type="eggNOG" id="COG1567">
    <property type="taxonomic scope" value="Bacteria"/>
</dbReference>
<protein>
    <recommendedName>
        <fullName evidence="2">CRISPR system Cms protein Csm4</fullName>
    </recommendedName>
</protein>
<dbReference type="AlphaFoldDB" id="E6MH31"/>
<proteinExistence type="inferred from homology"/>
<dbReference type="GO" id="GO:0003723">
    <property type="term" value="F:RNA binding"/>
    <property type="evidence" value="ECO:0007669"/>
    <property type="project" value="UniProtKB-KW"/>
</dbReference>